<feature type="chain" id="PRO_5043530969" description="Glucose-methanol-choline oxidoreductase N-terminal domain-containing protein" evidence="5">
    <location>
        <begin position="20"/>
        <end position="535"/>
    </location>
</feature>
<reference evidence="7 8" key="1">
    <citation type="submission" date="2023-03" db="EMBL/GenBank/DDBJ databases">
        <title>Genome insight into feeding habits of ladybird beetles.</title>
        <authorList>
            <person name="Li H.-S."/>
            <person name="Huang Y.-H."/>
            <person name="Pang H."/>
        </authorList>
    </citation>
    <scope>NUCLEOTIDE SEQUENCE [LARGE SCALE GENOMIC DNA]</scope>
    <source>
        <strain evidence="7">SYSU_2023b</strain>
        <tissue evidence="7">Whole body</tissue>
    </source>
</reference>
<dbReference type="InterPro" id="IPR007867">
    <property type="entry name" value="GMC_OxRtase_C"/>
</dbReference>
<comment type="cofactor">
    <cofactor evidence="3">
        <name>FAD</name>
        <dbReference type="ChEBI" id="CHEBI:57692"/>
    </cofactor>
</comment>
<keyword evidence="4" id="KW-0285">Flavoprotein</keyword>
<evidence type="ECO:0000259" key="6">
    <source>
        <dbReference type="PROSITE" id="PS00623"/>
    </source>
</evidence>
<dbReference type="PROSITE" id="PS51257">
    <property type="entry name" value="PROKAR_LIPOPROTEIN"/>
    <property type="match status" value="1"/>
</dbReference>
<dbReference type="SUPFAM" id="SSF54373">
    <property type="entry name" value="FAD-linked reductases, C-terminal domain"/>
    <property type="match status" value="1"/>
</dbReference>
<dbReference type="GO" id="GO:0050660">
    <property type="term" value="F:flavin adenine dinucleotide binding"/>
    <property type="evidence" value="ECO:0007669"/>
    <property type="project" value="InterPro"/>
</dbReference>
<name>A0AAW1TQT4_9CUCU</name>
<dbReference type="PROSITE" id="PS00623">
    <property type="entry name" value="GMC_OXRED_1"/>
    <property type="match status" value="1"/>
</dbReference>
<feature type="signal peptide" evidence="5">
    <location>
        <begin position="1"/>
        <end position="19"/>
    </location>
</feature>
<dbReference type="Pfam" id="PF00732">
    <property type="entry name" value="GMC_oxred_N"/>
    <property type="match status" value="1"/>
</dbReference>
<keyword evidence="8" id="KW-1185">Reference proteome</keyword>
<sequence>MKDLYALLPFILLVGCVENQIEQKIDYYQNKIENAFSRARCHKIRKDNSDFFKNAAGYKENKCIYTQGKVVGGSGTINGLGYARGNRADNDNWALMGNHGWSFDDVLPFFKKLENFVSDDIDFEYRGTGGPVNIAYSKVNQNFSKIREAYSEIGVVYTQDYNAEPQIGVSVIQRNIKFGRRVSGSTAYVRPSFRNKNLNVTVGALVTKILIEKFTKQAYGIQFIKRGKIYTAIAEREVIISAGTINSAQLLMLSGVGPKAELKKHNIPVISNLAVGETFKDHILFRVSFETKHNDTVSLRNLIKEYLGGEGILTNLDNSVSFSYHNTKNPNSTVPNIEFVLYLPSPASFLVPSLSNYTQKTQQYINKLDIRRDFYIEIFLLYPESSGNVTLKSSSPIDFPSIDLGIFKKENDLETFYEAIQIVEQLVETKVGKTSHLKPVEFQVCSEYSYGSKEYWYCALKHIAAPGLHPSTTTKMGPPTDRLAVVDHRLRVYGVNRLRVADCGIMPTTIAGHNNAVAFMIGEKAADLIKRDHQI</sequence>
<evidence type="ECO:0000256" key="4">
    <source>
        <dbReference type="RuleBase" id="RU003968"/>
    </source>
</evidence>
<dbReference type="InterPro" id="IPR000172">
    <property type="entry name" value="GMC_OxRdtase_N"/>
</dbReference>
<comment type="similarity">
    <text evidence="1 4">Belongs to the GMC oxidoreductase family.</text>
</comment>
<evidence type="ECO:0000256" key="1">
    <source>
        <dbReference type="ARBA" id="ARBA00010790"/>
    </source>
</evidence>
<dbReference type="AlphaFoldDB" id="A0AAW1TQT4"/>
<protein>
    <recommendedName>
        <fullName evidence="6">Glucose-methanol-choline oxidoreductase N-terminal domain-containing protein</fullName>
    </recommendedName>
</protein>
<comment type="caution">
    <text evidence="7">The sequence shown here is derived from an EMBL/GenBank/DDBJ whole genome shotgun (WGS) entry which is preliminary data.</text>
</comment>
<dbReference type="Gene3D" id="3.50.50.60">
    <property type="entry name" value="FAD/NAD(P)-binding domain"/>
    <property type="match status" value="1"/>
</dbReference>
<keyword evidence="3 4" id="KW-0274">FAD</keyword>
<dbReference type="Pfam" id="PF05199">
    <property type="entry name" value="GMC_oxred_C"/>
    <property type="match status" value="1"/>
</dbReference>
<dbReference type="EMBL" id="JARQZJ010000004">
    <property type="protein sequence ID" value="KAK9871020.1"/>
    <property type="molecule type" value="Genomic_DNA"/>
</dbReference>
<organism evidence="7 8">
    <name type="scientific">Henosepilachna vigintioctopunctata</name>
    <dbReference type="NCBI Taxonomy" id="420089"/>
    <lineage>
        <taxon>Eukaryota</taxon>
        <taxon>Metazoa</taxon>
        <taxon>Ecdysozoa</taxon>
        <taxon>Arthropoda</taxon>
        <taxon>Hexapoda</taxon>
        <taxon>Insecta</taxon>
        <taxon>Pterygota</taxon>
        <taxon>Neoptera</taxon>
        <taxon>Endopterygota</taxon>
        <taxon>Coleoptera</taxon>
        <taxon>Polyphaga</taxon>
        <taxon>Cucujiformia</taxon>
        <taxon>Coccinelloidea</taxon>
        <taxon>Coccinellidae</taxon>
        <taxon>Epilachninae</taxon>
        <taxon>Epilachnini</taxon>
        <taxon>Henosepilachna</taxon>
    </lineage>
</organism>
<proteinExistence type="inferred from homology"/>
<dbReference type="PANTHER" id="PTHR11552:SF158">
    <property type="entry name" value="GH23626P-RELATED"/>
    <property type="match status" value="1"/>
</dbReference>
<gene>
    <name evidence="7" type="ORF">WA026_009979</name>
</gene>
<keyword evidence="5" id="KW-0732">Signal</keyword>
<dbReference type="SUPFAM" id="SSF51905">
    <property type="entry name" value="FAD/NAD(P)-binding domain"/>
    <property type="match status" value="1"/>
</dbReference>
<feature type="active site" description="Proton acceptor" evidence="2">
    <location>
        <position position="513"/>
    </location>
</feature>
<dbReference type="Proteomes" id="UP001431783">
    <property type="component" value="Unassembled WGS sequence"/>
</dbReference>
<dbReference type="InterPro" id="IPR012132">
    <property type="entry name" value="GMC_OxRdtase"/>
</dbReference>
<feature type="binding site" evidence="3">
    <location>
        <position position="206"/>
    </location>
    <ligand>
        <name>FAD</name>
        <dbReference type="ChEBI" id="CHEBI:57692"/>
    </ligand>
</feature>
<evidence type="ECO:0000256" key="5">
    <source>
        <dbReference type="SAM" id="SignalP"/>
    </source>
</evidence>
<dbReference type="PANTHER" id="PTHR11552">
    <property type="entry name" value="GLUCOSE-METHANOL-CHOLINE GMC OXIDOREDUCTASE"/>
    <property type="match status" value="1"/>
</dbReference>
<dbReference type="InterPro" id="IPR036188">
    <property type="entry name" value="FAD/NAD-bd_sf"/>
</dbReference>
<dbReference type="GO" id="GO:0016614">
    <property type="term" value="F:oxidoreductase activity, acting on CH-OH group of donors"/>
    <property type="evidence" value="ECO:0007669"/>
    <property type="project" value="InterPro"/>
</dbReference>
<evidence type="ECO:0000256" key="2">
    <source>
        <dbReference type="PIRSR" id="PIRSR000137-1"/>
    </source>
</evidence>
<dbReference type="Gene3D" id="3.30.560.10">
    <property type="entry name" value="Glucose Oxidase, domain 3"/>
    <property type="match status" value="1"/>
</dbReference>
<evidence type="ECO:0000313" key="7">
    <source>
        <dbReference type="EMBL" id="KAK9871020.1"/>
    </source>
</evidence>
<evidence type="ECO:0000256" key="3">
    <source>
        <dbReference type="PIRSR" id="PIRSR000137-2"/>
    </source>
</evidence>
<feature type="active site" description="Proton donor" evidence="2">
    <location>
        <position position="469"/>
    </location>
</feature>
<evidence type="ECO:0000313" key="8">
    <source>
        <dbReference type="Proteomes" id="UP001431783"/>
    </source>
</evidence>
<accession>A0AAW1TQT4</accession>
<dbReference type="PIRSF" id="PIRSF000137">
    <property type="entry name" value="Alcohol_oxidase"/>
    <property type="match status" value="1"/>
</dbReference>
<feature type="domain" description="Glucose-methanol-choline oxidoreductase N-terminal" evidence="6">
    <location>
        <begin position="68"/>
        <end position="91"/>
    </location>
</feature>
<feature type="binding site" evidence="3">
    <location>
        <position position="70"/>
    </location>
    <ligand>
        <name>FAD</name>
        <dbReference type="ChEBI" id="CHEBI:57692"/>
    </ligand>
</feature>